<evidence type="ECO:0000256" key="1">
    <source>
        <dbReference type="SAM" id="Phobius"/>
    </source>
</evidence>
<evidence type="ECO:0000313" key="2">
    <source>
        <dbReference type="EMBL" id="SMP12720.1"/>
    </source>
</evidence>
<reference evidence="2 3" key="1">
    <citation type="submission" date="2017-05" db="EMBL/GenBank/DDBJ databases">
        <authorList>
            <person name="Varghese N."/>
            <person name="Submissions S."/>
        </authorList>
    </citation>
    <scope>NUCLEOTIDE SEQUENCE [LARGE SCALE GENOMIC DNA]</scope>
    <source>
        <strain evidence="2 3">DSM 15522</strain>
    </source>
</reference>
<feature type="transmembrane region" description="Helical" evidence="1">
    <location>
        <begin position="12"/>
        <end position="36"/>
    </location>
</feature>
<organism evidence="2 3">
    <name type="scientific">Desulfurobacterium pacificum</name>
    <dbReference type="NCBI Taxonomy" id="240166"/>
    <lineage>
        <taxon>Bacteria</taxon>
        <taxon>Pseudomonadati</taxon>
        <taxon>Aquificota</taxon>
        <taxon>Aquificia</taxon>
        <taxon>Desulfurobacteriales</taxon>
        <taxon>Desulfurobacteriaceae</taxon>
        <taxon>Desulfurobacterium</taxon>
    </lineage>
</organism>
<evidence type="ECO:0000313" key="3">
    <source>
        <dbReference type="Proteomes" id="UP001157911"/>
    </source>
</evidence>
<comment type="caution">
    <text evidence="2">The sequence shown here is derived from an EMBL/GenBank/DDBJ whole genome shotgun (WGS) entry which is preliminary data.</text>
</comment>
<dbReference type="RefSeq" id="WP_283400541.1">
    <property type="nucleotide sequence ID" value="NZ_FXUB01000002.1"/>
</dbReference>
<keyword evidence="1" id="KW-0812">Transmembrane</keyword>
<dbReference type="EMBL" id="FXUB01000002">
    <property type="protein sequence ID" value="SMP12720.1"/>
    <property type="molecule type" value="Genomic_DNA"/>
</dbReference>
<keyword evidence="1" id="KW-1133">Transmembrane helix</keyword>
<gene>
    <name evidence="2" type="ORF">SAMN06265339_1068</name>
</gene>
<keyword evidence="3" id="KW-1185">Reference proteome</keyword>
<feature type="transmembrane region" description="Helical" evidence="1">
    <location>
        <begin position="48"/>
        <end position="65"/>
    </location>
</feature>
<protein>
    <submittedName>
        <fullName evidence="2">Uncharacterized protein</fullName>
    </submittedName>
</protein>
<sequence>MARSFHDGIAKSLGWGVTIVGFMMMVMFALLPLGIFSQTLDLEHYLKLKTGLSIIFALITLKFYLNYAKRLDLSPIAFGFGVMISLIMSGVLFFTTVDVILKLLGLE</sequence>
<feature type="transmembrane region" description="Helical" evidence="1">
    <location>
        <begin position="77"/>
        <end position="101"/>
    </location>
</feature>
<name>A0ABY1NLM0_9BACT</name>
<accession>A0ABY1NLM0</accession>
<keyword evidence="1" id="KW-0472">Membrane</keyword>
<dbReference type="Proteomes" id="UP001157911">
    <property type="component" value="Unassembled WGS sequence"/>
</dbReference>
<proteinExistence type="predicted"/>